<gene>
    <name evidence="7" type="ORF">D0Y65_046452</name>
</gene>
<dbReference type="PANTHER" id="PTHR46085:SF16">
    <property type="entry name" value="ARFGAP_RECO-LIKE ZINC FINGER DOMAIN-CONTAINING PROTEIN"/>
    <property type="match status" value="1"/>
</dbReference>
<evidence type="ECO:0000256" key="3">
    <source>
        <dbReference type="ARBA" id="ARBA00022833"/>
    </source>
</evidence>
<dbReference type="SUPFAM" id="SSF57863">
    <property type="entry name" value="ArfGap/RecO-like zinc finger"/>
    <property type="match status" value="1"/>
</dbReference>
<evidence type="ECO:0000256" key="4">
    <source>
        <dbReference type="PROSITE-ProRule" id="PRU00288"/>
    </source>
</evidence>
<proteinExistence type="predicted"/>
<dbReference type="PANTHER" id="PTHR46085">
    <property type="entry name" value="ARFGAP/RECO-RELATED"/>
    <property type="match status" value="1"/>
</dbReference>
<feature type="compositionally biased region" description="Polar residues" evidence="5">
    <location>
        <begin position="336"/>
        <end position="370"/>
    </location>
</feature>
<keyword evidence="2 4" id="KW-0863">Zinc-finger</keyword>
<dbReference type="PROSITE" id="PS50115">
    <property type="entry name" value="ARFGAP"/>
    <property type="match status" value="1"/>
</dbReference>
<feature type="compositionally biased region" description="Polar residues" evidence="5">
    <location>
        <begin position="584"/>
        <end position="631"/>
    </location>
</feature>
<keyword evidence="3" id="KW-0862">Zinc</keyword>
<comment type="caution">
    <text evidence="7">The sequence shown here is derived from an EMBL/GenBank/DDBJ whole genome shotgun (WGS) entry which is preliminary data.</text>
</comment>
<evidence type="ECO:0000256" key="5">
    <source>
        <dbReference type="SAM" id="MobiDB-lite"/>
    </source>
</evidence>
<name>A0A445G9G0_GLYSO</name>
<dbReference type="AlphaFoldDB" id="A0A445G9G0"/>
<protein>
    <submittedName>
        <fullName evidence="7">Putative ADP-ribosylation factor GTPase-activating protein AGD14</fullName>
    </submittedName>
</protein>
<dbReference type="PRINTS" id="PR00405">
    <property type="entry name" value="REVINTRACTNG"/>
</dbReference>
<feature type="region of interest" description="Disordered" evidence="5">
    <location>
        <begin position="313"/>
        <end position="422"/>
    </location>
</feature>
<keyword evidence="8" id="KW-1185">Reference proteome</keyword>
<feature type="region of interest" description="Disordered" evidence="5">
    <location>
        <begin position="566"/>
        <end position="651"/>
    </location>
</feature>
<dbReference type="GO" id="GO:0005096">
    <property type="term" value="F:GTPase activator activity"/>
    <property type="evidence" value="ECO:0007669"/>
    <property type="project" value="InterPro"/>
</dbReference>
<dbReference type="EMBL" id="QZWG01000017">
    <property type="protein sequence ID" value="RZB57794.1"/>
    <property type="molecule type" value="Genomic_DNA"/>
</dbReference>
<feature type="compositionally biased region" description="Polar residues" evidence="5">
    <location>
        <begin position="480"/>
        <end position="503"/>
    </location>
</feature>
<feature type="compositionally biased region" description="Low complexity" evidence="5">
    <location>
        <begin position="403"/>
        <end position="418"/>
    </location>
</feature>
<dbReference type="Pfam" id="PF01412">
    <property type="entry name" value="ArfGap"/>
    <property type="match status" value="1"/>
</dbReference>
<keyword evidence="1" id="KW-0479">Metal-binding</keyword>
<dbReference type="Gene3D" id="1.10.220.150">
    <property type="entry name" value="Arf GTPase activating protein"/>
    <property type="match status" value="1"/>
</dbReference>
<feature type="compositionally biased region" description="Low complexity" evidence="5">
    <location>
        <begin position="453"/>
        <end position="466"/>
    </location>
</feature>
<evidence type="ECO:0000256" key="1">
    <source>
        <dbReference type="ARBA" id="ARBA00022723"/>
    </source>
</evidence>
<evidence type="ECO:0000259" key="6">
    <source>
        <dbReference type="PROSITE" id="PS50115"/>
    </source>
</evidence>
<evidence type="ECO:0000313" key="8">
    <source>
        <dbReference type="Proteomes" id="UP000289340"/>
    </source>
</evidence>
<evidence type="ECO:0000313" key="7">
    <source>
        <dbReference type="EMBL" id="RZB57794.1"/>
    </source>
</evidence>
<feature type="domain" description="Arf-GAP" evidence="6">
    <location>
        <begin position="93"/>
        <end position="222"/>
    </location>
</feature>
<accession>A0A445G9G0</accession>
<sequence length="824" mass="90273">MFWTNRTLSWKSNVNSTISTNVLDKHNINADIHSLVDLVKLRVDHLPPMLSSCESCIDINFHCRETLLFLSRIEAGSKQLKMGNRKTEEERIERVIRSLLKLPENRRCINCNLLGPQYVCTTFSTFVCTNCSGIHREFTHRVKSVSMAKFSPEEVTALQAGGNERAKQIYFKEWNPLRHSHPESGNIHKLRDFIKHVYVERRYSGENCGSSLPRIKMSEKEESYASKKSSSFRFEIISPHSCPGASSDDKNLRFLYDESRSPRYTQKYSRNAGLTKSPIKIEVVDDRFRDKEHRNRRLSNIESKLKQISIDDQKNVDKSQLPVARPSGEILREKASSLQGSVEENPSEQKNNNPERSINLSTKSQPTNSVAGGGPESPPHITQSNENNWAIFGASTENKDPKSPNTNTSKPSTTNAASEAATPAKNPLDLLLFELSGPVTPVTGEMSQAASGTNNDPTTTTVDNANIWDFPPTSVGKTGPSPNNTSVWSSTLTPATESAQPSNEVLPHSEVSHAHKPSSMHYLPSVSSGCSKTTPLINSPVKDVASNNQPSVAPSTNDSLWALTEQSPQTTSSMQCLPPVPAGCSSTTQPKNSQVKDVSSNNHLPVAPSTNNSSWGFTELSSQATSKPTQETKPDAGSQLSKVETRSSGRMELPEDLFTSSYLSGPASLAGWQNVQPYGMGYGMQYYQNAAPPSALPNAPKYSNPFDVTDGRSLMHVSSLPTMESSHGVPPPAVSPRTGLMHASSSLGSLGTMVSQSPCYASPVPLAEYQVNNKEQPTRPRRAGSLHSELSAFGSLDPIQQYNRELMTSKTANSFSNTRGNPFD</sequence>
<feature type="region of interest" description="Disordered" evidence="5">
    <location>
        <begin position="773"/>
        <end position="824"/>
    </location>
</feature>
<evidence type="ECO:0000256" key="2">
    <source>
        <dbReference type="ARBA" id="ARBA00022771"/>
    </source>
</evidence>
<feature type="compositionally biased region" description="Polar residues" evidence="5">
    <location>
        <begin position="566"/>
        <end position="575"/>
    </location>
</feature>
<dbReference type="InterPro" id="IPR037278">
    <property type="entry name" value="ARFGAP/RecO"/>
</dbReference>
<dbReference type="Proteomes" id="UP000289340">
    <property type="component" value="Chromosome 17"/>
</dbReference>
<organism evidence="7 8">
    <name type="scientific">Glycine soja</name>
    <name type="common">Wild soybean</name>
    <dbReference type="NCBI Taxonomy" id="3848"/>
    <lineage>
        <taxon>Eukaryota</taxon>
        <taxon>Viridiplantae</taxon>
        <taxon>Streptophyta</taxon>
        <taxon>Embryophyta</taxon>
        <taxon>Tracheophyta</taxon>
        <taxon>Spermatophyta</taxon>
        <taxon>Magnoliopsida</taxon>
        <taxon>eudicotyledons</taxon>
        <taxon>Gunneridae</taxon>
        <taxon>Pentapetalae</taxon>
        <taxon>rosids</taxon>
        <taxon>fabids</taxon>
        <taxon>Fabales</taxon>
        <taxon>Fabaceae</taxon>
        <taxon>Papilionoideae</taxon>
        <taxon>50 kb inversion clade</taxon>
        <taxon>NPAAA clade</taxon>
        <taxon>indigoferoid/millettioid clade</taxon>
        <taxon>Phaseoleae</taxon>
        <taxon>Glycine</taxon>
        <taxon>Glycine subgen. Soja</taxon>
    </lineage>
</organism>
<dbReference type="FunFam" id="1.10.220.150:FF:000005">
    <property type="entry name" value="Arf-GAP domain and FG repeat-containing protein 1"/>
    <property type="match status" value="1"/>
</dbReference>
<dbReference type="InterPro" id="IPR038508">
    <property type="entry name" value="ArfGAP_dom_sf"/>
</dbReference>
<reference evidence="7 8" key="1">
    <citation type="submission" date="2018-09" db="EMBL/GenBank/DDBJ databases">
        <title>A high-quality reference genome of wild soybean provides a powerful tool to mine soybean genomes.</title>
        <authorList>
            <person name="Xie M."/>
            <person name="Chung C.Y.L."/>
            <person name="Li M.-W."/>
            <person name="Wong F.-L."/>
            <person name="Chan T.-F."/>
            <person name="Lam H.-M."/>
        </authorList>
    </citation>
    <scope>NUCLEOTIDE SEQUENCE [LARGE SCALE GENOMIC DNA]</scope>
    <source>
        <strain evidence="8">cv. W05</strain>
        <tissue evidence="7">Hypocotyl of etiolated seedlings</tissue>
    </source>
</reference>
<dbReference type="CDD" id="cd08838">
    <property type="entry name" value="ArfGap_AGFG"/>
    <property type="match status" value="1"/>
</dbReference>
<dbReference type="InterPro" id="IPR044820">
    <property type="entry name" value="AGD14-like"/>
</dbReference>
<dbReference type="GO" id="GO:0008270">
    <property type="term" value="F:zinc ion binding"/>
    <property type="evidence" value="ECO:0007669"/>
    <property type="project" value="UniProtKB-KW"/>
</dbReference>
<feature type="region of interest" description="Disordered" evidence="5">
    <location>
        <begin position="443"/>
        <end position="531"/>
    </location>
</feature>
<dbReference type="InterPro" id="IPR001164">
    <property type="entry name" value="ArfGAP_dom"/>
</dbReference>
<feature type="compositionally biased region" description="Polar residues" evidence="5">
    <location>
        <begin position="798"/>
        <end position="824"/>
    </location>
</feature>
<dbReference type="SMART" id="SM00105">
    <property type="entry name" value="ArfGap"/>
    <property type="match status" value="1"/>
</dbReference>